<keyword evidence="1" id="KW-0560">Oxidoreductase</keyword>
<organism evidence="2">
    <name type="scientific">Heliothis virescens</name>
    <name type="common">Tobacco budworm moth</name>
    <dbReference type="NCBI Taxonomy" id="7102"/>
    <lineage>
        <taxon>Eukaryota</taxon>
        <taxon>Metazoa</taxon>
        <taxon>Ecdysozoa</taxon>
        <taxon>Arthropoda</taxon>
        <taxon>Hexapoda</taxon>
        <taxon>Insecta</taxon>
        <taxon>Pterygota</taxon>
        <taxon>Neoptera</taxon>
        <taxon>Endopterygota</taxon>
        <taxon>Lepidoptera</taxon>
        <taxon>Glossata</taxon>
        <taxon>Ditrysia</taxon>
        <taxon>Noctuoidea</taxon>
        <taxon>Noctuidae</taxon>
        <taxon>Heliothinae</taxon>
        <taxon>Heliothis</taxon>
    </lineage>
</organism>
<gene>
    <name evidence="2" type="ORF">B5V51_14066</name>
</gene>
<evidence type="ECO:0000256" key="1">
    <source>
        <dbReference type="ARBA" id="ARBA00023002"/>
    </source>
</evidence>
<dbReference type="EMBL" id="NWSH01008300">
    <property type="protein sequence ID" value="PCG62613.1"/>
    <property type="molecule type" value="Genomic_DNA"/>
</dbReference>
<proteinExistence type="predicted"/>
<evidence type="ECO:0000313" key="2">
    <source>
        <dbReference type="EMBL" id="PCG62613.1"/>
    </source>
</evidence>
<dbReference type="InterPro" id="IPR036291">
    <property type="entry name" value="NAD(P)-bd_dom_sf"/>
</dbReference>
<reference evidence="2" key="1">
    <citation type="submission" date="2017-09" db="EMBL/GenBank/DDBJ databases">
        <title>Contemporary evolution of a Lepidopteran species, Heliothis virescens, in response to modern agricultural practices.</title>
        <authorList>
            <person name="Fritz M.L."/>
            <person name="Deyonke A.M."/>
            <person name="Papanicolaou A."/>
            <person name="Micinski S."/>
            <person name="Westbrook J."/>
            <person name="Gould F."/>
        </authorList>
    </citation>
    <scope>NUCLEOTIDE SEQUENCE [LARGE SCALE GENOMIC DNA]</scope>
    <source>
        <strain evidence="2">HvINT-</strain>
        <tissue evidence="2">Whole body</tissue>
    </source>
</reference>
<dbReference type="Gene3D" id="3.40.50.720">
    <property type="entry name" value="NAD(P)-binding Rossmann-like Domain"/>
    <property type="match status" value="1"/>
</dbReference>
<dbReference type="InterPro" id="IPR002347">
    <property type="entry name" value="SDR_fam"/>
</dbReference>
<name>A0A2A4ITZ8_HELVI</name>
<dbReference type="PANTHER" id="PTHR43157:SF73">
    <property type="entry name" value="WW DOMAIN-CONTAINING OXIDOREDUCTASE-LIKE PROTEIN"/>
    <property type="match status" value="1"/>
</dbReference>
<comment type="caution">
    <text evidence="2">The sequence shown here is derived from an EMBL/GenBank/DDBJ whole genome shotgun (WGS) entry which is preliminary data.</text>
</comment>
<dbReference type="STRING" id="7102.A0A2A4ITZ8"/>
<protein>
    <submittedName>
        <fullName evidence="2">Uncharacterized protein</fullName>
    </submittedName>
</protein>
<dbReference type="GO" id="GO:0016491">
    <property type="term" value="F:oxidoreductase activity"/>
    <property type="evidence" value="ECO:0007669"/>
    <property type="project" value="UniProtKB-KW"/>
</dbReference>
<sequence>MDYISGWCKSERRLDGSTTIVTGSNSGMGLEIAHDLYKRGARVIMACRNMEKAEAARAELQTRCAGQAGADELVAEQLDLCSARSVRQFARRVTSRGERARLLVCNAGVMMCPEGRSEDGFETHIAANHLGHALLSLLLNSYKRDTKGIIQLQRTARGPLDTQFAVFYIKKW</sequence>
<dbReference type="PANTHER" id="PTHR43157">
    <property type="entry name" value="PHOSPHATIDYLINOSITOL-GLYCAN BIOSYNTHESIS CLASS F PROTEIN-RELATED"/>
    <property type="match status" value="1"/>
</dbReference>
<accession>A0A2A4ITZ8</accession>
<dbReference type="SUPFAM" id="SSF51735">
    <property type="entry name" value="NAD(P)-binding Rossmann-fold domains"/>
    <property type="match status" value="1"/>
</dbReference>
<dbReference type="Pfam" id="PF00106">
    <property type="entry name" value="adh_short"/>
    <property type="match status" value="1"/>
</dbReference>
<dbReference type="AlphaFoldDB" id="A0A2A4ITZ8"/>